<reference evidence="2" key="2">
    <citation type="submission" date="2022-12" db="EMBL/GenBank/DDBJ databases">
        <title>Genome of R. gnavus strain RSHDN_120.</title>
        <authorList>
            <person name="Abdugheni R."/>
        </authorList>
    </citation>
    <scope>NUCLEOTIDE SEQUENCE</scope>
    <source>
        <strain evidence="2">RSHDN_120</strain>
    </source>
</reference>
<dbReference type="Proteomes" id="UP000284472">
    <property type="component" value="Unassembled WGS sequence"/>
</dbReference>
<evidence type="ECO:0000313" key="3">
    <source>
        <dbReference type="EMBL" id="RHD09331.1"/>
    </source>
</evidence>
<dbReference type="InterPro" id="IPR032364">
    <property type="entry name" value="GramPos_pilinD1_N"/>
</dbReference>
<dbReference type="Pfam" id="PF16555">
    <property type="entry name" value="GramPos_pilinD1"/>
    <property type="match status" value="1"/>
</dbReference>
<dbReference type="EMBL" id="JAPZEG010000005">
    <property type="protein sequence ID" value="MDE1202969.1"/>
    <property type="molecule type" value="Genomic_DNA"/>
</dbReference>
<dbReference type="AlphaFoldDB" id="A0A396GGE8"/>
<name>A0A396GGE8_MEDGN</name>
<proteinExistence type="predicted"/>
<evidence type="ECO:0000313" key="4">
    <source>
        <dbReference type="Proteomes" id="UP000284472"/>
    </source>
</evidence>
<evidence type="ECO:0000313" key="2">
    <source>
        <dbReference type="EMBL" id="MDE1202969.1"/>
    </source>
</evidence>
<accession>A0A396GGE8</accession>
<organism evidence="3 4">
    <name type="scientific">Mediterraneibacter gnavus</name>
    <name type="common">Ruminococcus gnavus</name>
    <dbReference type="NCBI Taxonomy" id="33038"/>
    <lineage>
        <taxon>Bacteria</taxon>
        <taxon>Bacillati</taxon>
        <taxon>Bacillota</taxon>
        <taxon>Clostridia</taxon>
        <taxon>Lachnospirales</taxon>
        <taxon>Lachnospiraceae</taxon>
        <taxon>Mediterraneibacter</taxon>
    </lineage>
</organism>
<feature type="domain" description="Gram-positive pilin subunit D1 N-terminal" evidence="1">
    <location>
        <begin position="49"/>
        <end position="172"/>
    </location>
</feature>
<sequence>MRKGADIRFRVLVCIAVLVCMGIFGTRAVHAQETGRIEILCKGTLMHQKEVVFEGAKFALYQVGNSTENGWELTDEFRRAQVVLNDSSASGQRENAELLWKYAKEQKLKGVNRETDKNGKLVFSNLKEGLYLIGQTERYSAEEGFFAVAPFLVAVPVLEQGMPVYEIEIHPKSEWEEKPETPAENIPTGRPSGTGVVTGDAANPAPYCILALLSMTVILAVEKRK</sequence>
<gene>
    <name evidence="3" type="ORF">DW812_00845</name>
    <name evidence="2" type="ORF">O4N78_05160</name>
</gene>
<dbReference type="InterPro" id="IPR013783">
    <property type="entry name" value="Ig-like_fold"/>
</dbReference>
<reference evidence="3 4" key="1">
    <citation type="submission" date="2018-08" db="EMBL/GenBank/DDBJ databases">
        <title>A genome reference for cultivated species of the human gut microbiota.</title>
        <authorList>
            <person name="Zou Y."/>
            <person name="Xue W."/>
            <person name="Luo G."/>
        </authorList>
    </citation>
    <scope>NUCLEOTIDE SEQUENCE [LARGE SCALE GENOMIC DNA]</scope>
    <source>
        <strain evidence="3 4">AM32-6</strain>
    </source>
</reference>
<dbReference type="Gene3D" id="2.60.40.10">
    <property type="entry name" value="Immunoglobulins"/>
    <property type="match status" value="1"/>
</dbReference>
<dbReference type="Proteomes" id="UP001149331">
    <property type="component" value="Unassembled WGS sequence"/>
</dbReference>
<dbReference type="RefSeq" id="WP_118043571.1">
    <property type="nucleotide sequence ID" value="NZ_JAPZEG010000005.1"/>
</dbReference>
<protein>
    <submittedName>
        <fullName evidence="2">Pilin N-terminal domain-containing protein</fullName>
    </submittedName>
</protein>
<dbReference type="EMBL" id="QSIR01000001">
    <property type="protein sequence ID" value="RHD09331.1"/>
    <property type="molecule type" value="Genomic_DNA"/>
</dbReference>
<comment type="caution">
    <text evidence="3">The sequence shown here is derived from an EMBL/GenBank/DDBJ whole genome shotgun (WGS) entry which is preliminary data.</text>
</comment>
<evidence type="ECO:0000259" key="1">
    <source>
        <dbReference type="Pfam" id="PF16555"/>
    </source>
</evidence>